<feature type="coiled-coil region" evidence="8">
    <location>
        <begin position="94"/>
        <end position="154"/>
    </location>
</feature>
<keyword evidence="8" id="KW-0175">Coiled coil</keyword>
<evidence type="ECO:0000256" key="2">
    <source>
        <dbReference type="ARBA" id="ARBA00006602"/>
    </source>
</evidence>
<comment type="caution">
    <text evidence="11">The sequence shown here is derived from an EMBL/GenBank/DDBJ whole genome shotgun (WGS) entry which is preliminary data.</text>
</comment>
<evidence type="ECO:0000256" key="1">
    <source>
        <dbReference type="ARBA" id="ARBA00003041"/>
    </source>
</evidence>
<evidence type="ECO:0000256" key="8">
    <source>
        <dbReference type="SAM" id="Coils"/>
    </source>
</evidence>
<dbReference type="Pfam" id="PF02108">
    <property type="entry name" value="FliH"/>
    <property type="match status" value="1"/>
</dbReference>
<keyword evidence="6" id="KW-0653">Protein transport</keyword>
<dbReference type="GO" id="GO:0015031">
    <property type="term" value="P:protein transport"/>
    <property type="evidence" value="ECO:0007669"/>
    <property type="project" value="UniProtKB-KW"/>
</dbReference>
<evidence type="ECO:0000256" key="7">
    <source>
        <dbReference type="ARBA" id="ARBA00023225"/>
    </source>
</evidence>
<gene>
    <name evidence="11" type="ORF">C0197_02050</name>
</gene>
<keyword evidence="7" id="KW-1006">Bacterial flagellum protein export</keyword>
<accession>A0A2N7PKB6</accession>
<feature type="region of interest" description="Disordered" evidence="9">
    <location>
        <begin position="43"/>
        <end position="65"/>
    </location>
</feature>
<evidence type="ECO:0000256" key="6">
    <source>
        <dbReference type="ARBA" id="ARBA00022927"/>
    </source>
</evidence>
<dbReference type="PANTHER" id="PTHR34982:SF1">
    <property type="entry name" value="FLAGELLAR ASSEMBLY PROTEIN FLIH"/>
    <property type="match status" value="1"/>
</dbReference>
<dbReference type="Proteomes" id="UP000235731">
    <property type="component" value="Unassembled WGS sequence"/>
</dbReference>
<dbReference type="PANTHER" id="PTHR34982">
    <property type="entry name" value="YOP PROTEINS TRANSLOCATION PROTEIN L"/>
    <property type="match status" value="1"/>
</dbReference>
<dbReference type="GO" id="GO:0044781">
    <property type="term" value="P:bacterial-type flagellum organization"/>
    <property type="evidence" value="ECO:0007669"/>
    <property type="project" value="UniProtKB-KW"/>
</dbReference>
<evidence type="ECO:0000259" key="10">
    <source>
        <dbReference type="Pfam" id="PF02108"/>
    </source>
</evidence>
<feature type="domain" description="Flagellar assembly protein FliH/Type III secretion system HrpE" evidence="10">
    <location>
        <begin position="126"/>
        <end position="250"/>
    </location>
</feature>
<sequence>MSKIIKAEKTLHLRIIKPVQENFEEEKFFPLIREELIKEEDHLKKEENRFDKDPQEKEGSDQPNLEEIFQRAYEEGYEEGFKKGYEEGFKKAEEEGFQKGLEQAKLELEEEKKRLHKELEQLKERERKKIEEFLKRLDDELEGLILNLDQEILDLSLELAKKLVLKTIETDRDLLSRILREALKYIAEGTEVIVKVNPEEATYLYERGDSFPKNYRIKIVPDPGISKGGLFIETKLGVIDATFEKRWAKLLETLNNED</sequence>
<protein>
    <recommendedName>
        <fullName evidence="3">Flagellar assembly protein FliH</fullName>
    </recommendedName>
</protein>
<evidence type="ECO:0000256" key="3">
    <source>
        <dbReference type="ARBA" id="ARBA00016507"/>
    </source>
</evidence>
<comment type="similarity">
    <text evidence="2">Belongs to the FliH family.</text>
</comment>
<evidence type="ECO:0000313" key="11">
    <source>
        <dbReference type="EMBL" id="PMP63668.1"/>
    </source>
</evidence>
<dbReference type="InterPro" id="IPR051472">
    <property type="entry name" value="T3SS_Stator/FliH"/>
</dbReference>
<proteinExistence type="inferred from homology"/>
<dbReference type="SUPFAM" id="SSF160527">
    <property type="entry name" value="V-type ATPase subunit E-like"/>
    <property type="match status" value="1"/>
</dbReference>
<evidence type="ECO:0000256" key="9">
    <source>
        <dbReference type="SAM" id="MobiDB-lite"/>
    </source>
</evidence>
<keyword evidence="5" id="KW-1005">Bacterial flagellum biogenesis</keyword>
<name>A0A2N7PKB6_9BACT</name>
<dbReference type="AlphaFoldDB" id="A0A2N7PKB6"/>
<evidence type="ECO:0000256" key="5">
    <source>
        <dbReference type="ARBA" id="ARBA00022795"/>
    </source>
</evidence>
<organism evidence="11 12">
    <name type="scientific">Caldimicrobium thiodismutans</name>
    <dbReference type="NCBI Taxonomy" id="1653476"/>
    <lineage>
        <taxon>Bacteria</taxon>
        <taxon>Pseudomonadati</taxon>
        <taxon>Thermodesulfobacteriota</taxon>
        <taxon>Thermodesulfobacteria</taxon>
        <taxon>Thermodesulfobacteriales</taxon>
        <taxon>Thermodesulfobacteriaceae</taxon>
        <taxon>Caldimicrobium</taxon>
    </lineage>
</organism>
<dbReference type="EMBL" id="PNIE01000029">
    <property type="protein sequence ID" value="PMP63668.1"/>
    <property type="molecule type" value="Genomic_DNA"/>
</dbReference>
<dbReference type="InterPro" id="IPR018035">
    <property type="entry name" value="Flagellar_FliH/T3SS_HrpE"/>
</dbReference>
<reference evidence="11 12" key="1">
    <citation type="submission" date="2018-01" db="EMBL/GenBank/DDBJ databases">
        <title>Metagenomic assembled genomes from two thermal pools in the Uzon Caldera, Kamchatka, Russia.</title>
        <authorList>
            <person name="Wilkins L."/>
            <person name="Ettinger C."/>
        </authorList>
    </citation>
    <scope>NUCLEOTIDE SEQUENCE [LARGE SCALE GENOMIC DNA]</scope>
    <source>
        <strain evidence="11">ZAV-15</strain>
    </source>
</reference>
<keyword evidence="4" id="KW-0813">Transport</keyword>
<feature type="compositionally biased region" description="Basic and acidic residues" evidence="9">
    <location>
        <begin position="43"/>
        <end position="60"/>
    </location>
</feature>
<comment type="function">
    <text evidence="1">Needed for flagellar regrowth and assembly.</text>
</comment>
<evidence type="ECO:0000313" key="12">
    <source>
        <dbReference type="Proteomes" id="UP000235731"/>
    </source>
</evidence>
<dbReference type="GO" id="GO:0005829">
    <property type="term" value="C:cytosol"/>
    <property type="evidence" value="ECO:0007669"/>
    <property type="project" value="TreeGrafter"/>
</dbReference>
<evidence type="ECO:0000256" key="4">
    <source>
        <dbReference type="ARBA" id="ARBA00022448"/>
    </source>
</evidence>